<evidence type="ECO:0000256" key="1">
    <source>
        <dbReference type="ARBA" id="ARBA00002319"/>
    </source>
</evidence>
<dbReference type="EMBL" id="HE663493">
    <property type="protein sequence ID" value="CCG08908.1"/>
    <property type="molecule type" value="Genomic_DNA"/>
</dbReference>
<comment type="catalytic activity">
    <reaction evidence="10 11">
        <text>D-glycero-beta-D-manno-heptose 1-phosphate + ATP + H(+) = ADP-D-glycero-beta-D-manno-heptose + diphosphate</text>
        <dbReference type="Rhea" id="RHEA:27465"/>
        <dbReference type="ChEBI" id="CHEBI:15378"/>
        <dbReference type="ChEBI" id="CHEBI:30616"/>
        <dbReference type="ChEBI" id="CHEBI:33019"/>
        <dbReference type="ChEBI" id="CHEBI:59967"/>
        <dbReference type="ChEBI" id="CHEBI:61593"/>
        <dbReference type="EC" id="2.7.7.70"/>
    </reaction>
</comment>
<evidence type="ECO:0000256" key="9">
    <source>
        <dbReference type="ARBA" id="ARBA00023277"/>
    </source>
</evidence>
<dbReference type="EC" id="2.7.1.167" evidence="11"/>
<reference evidence="14 15" key="1">
    <citation type="submission" date="2012-02" db="EMBL/GenBank/DDBJ databases">
        <title>Shotgun genome sequence of Phaeospirillum photometricum DSM 122.</title>
        <authorList>
            <person name="Duquesne K."/>
            <person name="Sturgis J."/>
        </authorList>
    </citation>
    <scope>NUCLEOTIDE SEQUENCE [LARGE SCALE GENOMIC DNA]</scope>
    <source>
        <strain evidence="15">DSM122</strain>
    </source>
</reference>
<name>H6SLP3_PARPM</name>
<feature type="binding site" evidence="11">
    <location>
        <begin position="188"/>
        <end position="191"/>
    </location>
    <ligand>
        <name>ATP</name>
        <dbReference type="ChEBI" id="CHEBI:30616"/>
    </ligand>
</feature>
<dbReference type="InterPro" id="IPR011913">
    <property type="entry name" value="RfaE_dom_I"/>
</dbReference>
<dbReference type="AlphaFoldDB" id="H6SLP3"/>
<dbReference type="Pfam" id="PF01467">
    <property type="entry name" value="CTP_transf_like"/>
    <property type="match status" value="1"/>
</dbReference>
<gene>
    <name evidence="11 14" type="primary">hldE</name>
    <name evidence="14" type="ORF">RSPPHO_02282</name>
</gene>
<protein>
    <recommendedName>
        <fullName evidence="11">Bifunctional protein HldE</fullName>
    </recommendedName>
    <domain>
        <recommendedName>
            <fullName evidence="11">D-beta-D-heptose 7-phosphate kinase</fullName>
            <ecNumber evidence="11">2.7.1.167</ecNumber>
        </recommendedName>
        <alternativeName>
            <fullName evidence="11">D-beta-D-heptose 7-phosphotransferase</fullName>
        </alternativeName>
        <alternativeName>
            <fullName evidence="11">D-glycero-beta-D-manno-heptose-7-phosphate kinase</fullName>
        </alternativeName>
    </domain>
    <domain>
        <recommendedName>
            <fullName evidence="11">D-beta-D-heptose 1-phosphate adenylyltransferase</fullName>
            <ecNumber evidence="11">2.7.7.70</ecNumber>
        </recommendedName>
        <alternativeName>
            <fullName evidence="11">D-glycero-beta-D-manno-heptose 1-phosphate adenylyltransferase</fullName>
        </alternativeName>
    </domain>
</protein>
<evidence type="ECO:0000256" key="11">
    <source>
        <dbReference type="HAMAP-Rule" id="MF_01603"/>
    </source>
</evidence>
<evidence type="ECO:0000256" key="2">
    <source>
        <dbReference type="ARBA" id="ARBA00003753"/>
    </source>
</evidence>
<feature type="region of interest" description="Cytidylyltransferase" evidence="11">
    <location>
        <begin position="340"/>
        <end position="477"/>
    </location>
</feature>
<sequence>MVCAGDVMLDRFVHGAVERISPEAPIPVLRVREERVMLGGAGNVVRNIVALGGQCAFLAVIGDDAAGADVTRLLAAEPAVESFIGVQPSRRTSLKTRFIAGGQQLLRADEETIAPLAPDDAARLLADARARLAQAGALVLSDYGKGVLDGDVTQTLIALGRAAGVPVIVDPKGRDFTRYRGASLLTPNRKELAEATGLPTGSDAEVVAACEVVLESCAVDAVLATRSQDGMTLVTAEGLVVHLPAEALEVFDVSGAGDTVIATLASALAVGAPLPEACRLATLAAGIVVGRVGTATVPAADLLAAIHHQDLSASESRIVAADEALERVGRWRRQGLRVGFTNGCFDLLHPGHVSLLHQARAACDRLIVGLNTDASVQRLKGPTRPVQSEMARATVLASLAGVDLVVLFDADTPLDLIRCLMPDVLVKGADYTEETVVGAAEVKAAGGRVLLATLEEGHSTTATLARYTGRPTRGGSA</sequence>
<dbReference type="InterPro" id="IPR029056">
    <property type="entry name" value="Ribokinase-like"/>
</dbReference>
<keyword evidence="8 11" id="KW-0511">Multifunctional enzyme</keyword>
<comment type="catalytic activity">
    <reaction evidence="11">
        <text>D-glycero-beta-D-manno-heptose 7-phosphate + ATP = D-glycero-beta-D-manno-heptose 1,7-bisphosphate + ADP + H(+)</text>
        <dbReference type="Rhea" id="RHEA:27473"/>
        <dbReference type="ChEBI" id="CHEBI:15378"/>
        <dbReference type="ChEBI" id="CHEBI:30616"/>
        <dbReference type="ChEBI" id="CHEBI:60204"/>
        <dbReference type="ChEBI" id="CHEBI:60208"/>
        <dbReference type="ChEBI" id="CHEBI:456216"/>
        <dbReference type="EC" id="2.7.1.167"/>
    </reaction>
</comment>
<dbReference type="PANTHER" id="PTHR46969">
    <property type="entry name" value="BIFUNCTIONAL PROTEIN HLDE"/>
    <property type="match status" value="1"/>
</dbReference>
<comment type="similarity">
    <text evidence="11">In the N-terminal section; belongs to the carbohydrate kinase PfkB family.</text>
</comment>
<feature type="domain" description="Carbohydrate kinase PfkB" evidence="12">
    <location>
        <begin position="2"/>
        <end position="296"/>
    </location>
</feature>
<dbReference type="Proteomes" id="UP000033220">
    <property type="component" value="Chromosome DSM 122"/>
</dbReference>
<evidence type="ECO:0000259" key="13">
    <source>
        <dbReference type="Pfam" id="PF01467"/>
    </source>
</evidence>
<dbReference type="Gene3D" id="3.40.50.620">
    <property type="entry name" value="HUPs"/>
    <property type="match status" value="1"/>
</dbReference>
<comment type="subunit">
    <text evidence="11">Homodimer.</text>
</comment>
<keyword evidence="6 11" id="KW-0418">Kinase</keyword>
<dbReference type="GO" id="GO:0005829">
    <property type="term" value="C:cytosol"/>
    <property type="evidence" value="ECO:0007669"/>
    <property type="project" value="TreeGrafter"/>
</dbReference>
<dbReference type="NCBIfam" id="TIGR02199">
    <property type="entry name" value="rfaE_dom_II"/>
    <property type="match status" value="1"/>
</dbReference>
<keyword evidence="7 11" id="KW-0067">ATP-binding</keyword>
<dbReference type="eggNOG" id="COG0615">
    <property type="taxonomic scope" value="Bacteria"/>
</dbReference>
<dbReference type="HOGENOM" id="CLU_021150_2_1_5"/>
<comment type="function">
    <text evidence="1 11">Catalyzes the phosphorylation of D-glycero-D-manno-heptose 7-phosphate at the C-1 position to selectively form D-glycero-beta-D-manno-heptose-1,7-bisphosphate.</text>
</comment>
<comment type="function">
    <text evidence="2 11">Catalyzes the ADP transfer from ATP to D-glycero-beta-D-manno-heptose 1-phosphate, yielding ADP-D-glycero-beta-D-manno-heptose.</text>
</comment>
<feature type="active site" evidence="11">
    <location>
        <position position="258"/>
    </location>
</feature>
<keyword evidence="9 11" id="KW-0119">Carbohydrate metabolism</keyword>
<comment type="pathway">
    <text evidence="11">Nucleotide-sugar biosynthesis; ADP-L-glycero-beta-D-manno-heptose biosynthesis; ADP-L-glycero-beta-D-manno-heptose from D-glycero-beta-D-manno-heptose 7-phosphate: step 3/4.</text>
</comment>
<evidence type="ECO:0000256" key="6">
    <source>
        <dbReference type="ARBA" id="ARBA00022777"/>
    </source>
</evidence>
<evidence type="ECO:0000256" key="5">
    <source>
        <dbReference type="ARBA" id="ARBA00022741"/>
    </source>
</evidence>
<dbReference type="GO" id="GO:0097171">
    <property type="term" value="P:ADP-L-glycero-beta-D-manno-heptose biosynthetic process"/>
    <property type="evidence" value="ECO:0007669"/>
    <property type="project" value="UniProtKB-UniPathway"/>
</dbReference>
<dbReference type="InterPro" id="IPR011611">
    <property type="entry name" value="PfkB_dom"/>
</dbReference>
<dbReference type="PANTHER" id="PTHR46969:SF1">
    <property type="entry name" value="BIFUNCTIONAL PROTEIN HLDE"/>
    <property type="match status" value="1"/>
</dbReference>
<dbReference type="eggNOG" id="COG2870">
    <property type="taxonomic scope" value="Bacteria"/>
</dbReference>
<dbReference type="Gene3D" id="3.40.1190.20">
    <property type="match status" value="1"/>
</dbReference>
<evidence type="ECO:0000256" key="10">
    <source>
        <dbReference type="ARBA" id="ARBA00047428"/>
    </source>
</evidence>
<dbReference type="KEGG" id="rpm:RSPPHO_02282"/>
<dbReference type="SUPFAM" id="SSF52374">
    <property type="entry name" value="Nucleotidylyl transferase"/>
    <property type="match status" value="1"/>
</dbReference>
<keyword evidence="15" id="KW-1185">Reference proteome</keyword>
<evidence type="ECO:0000256" key="8">
    <source>
        <dbReference type="ARBA" id="ARBA00023268"/>
    </source>
</evidence>
<organism evidence="14 15">
    <name type="scientific">Pararhodospirillum photometricum DSM 122</name>
    <dbReference type="NCBI Taxonomy" id="1150469"/>
    <lineage>
        <taxon>Bacteria</taxon>
        <taxon>Pseudomonadati</taxon>
        <taxon>Pseudomonadota</taxon>
        <taxon>Alphaproteobacteria</taxon>
        <taxon>Rhodospirillales</taxon>
        <taxon>Rhodospirillaceae</taxon>
        <taxon>Pararhodospirillum</taxon>
    </lineage>
</organism>
<proteinExistence type="inferred from homology"/>
<dbReference type="InterPro" id="IPR004821">
    <property type="entry name" value="Cyt_trans-like"/>
</dbReference>
<dbReference type="InterPro" id="IPR023030">
    <property type="entry name" value="Bifunc_HldE"/>
</dbReference>
<evidence type="ECO:0000256" key="4">
    <source>
        <dbReference type="ARBA" id="ARBA00022695"/>
    </source>
</evidence>
<dbReference type="STRING" id="1150469.RSPPHO_02282"/>
<dbReference type="EC" id="2.7.7.70" evidence="11"/>
<keyword evidence="3 11" id="KW-0808">Transferase</keyword>
<dbReference type="GO" id="GO:0033785">
    <property type="term" value="F:heptose 7-phosphate kinase activity"/>
    <property type="evidence" value="ECO:0007669"/>
    <property type="project" value="UniProtKB-UniRule"/>
</dbReference>
<dbReference type="Pfam" id="PF00294">
    <property type="entry name" value="PfkB"/>
    <property type="match status" value="1"/>
</dbReference>
<comment type="similarity">
    <text evidence="11">In the C-terminal section; belongs to the cytidylyltransferase family.</text>
</comment>
<dbReference type="CDD" id="cd01172">
    <property type="entry name" value="RfaE_like"/>
    <property type="match status" value="1"/>
</dbReference>
<dbReference type="GO" id="GO:0033786">
    <property type="term" value="F:heptose-1-phosphate adenylyltransferase activity"/>
    <property type="evidence" value="ECO:0007669"/>
    <property type="project" value="UniProtKB-UniRule"/>
</dbReference>
<feature type="domain" description="Cytidyltransferase-like" evidence="13">
    <location>
        <begin position="340"/>
        <end position="435"/>
    </location>
</feature>
<comment type="pathway">
    <text evidence="11">Nucleotide-sugar biosynthesis; ADP-L-glycero-beta-D-manno-heptose biosynthesis; ADP-L-glycero-beta-D-manno-heptose from D-glycero-beta-D-manno-heptose 7-phosphate: step 1/4.</text>
</comment>
<dbReference type="SUPFAM" id="SSF53613">
    <property type="entry name" value="Ribokinase-like"/>
    <property type="match status" value="1"/>
</dbReference>
<dbReference type="NCBIfam" id="TIGR02198">
    <property type="entry name" value="rfaE_dom_I"/>
    <property type="match status" value="1"/>
</dbReference>
<dbReference type="InterPro" id="IPR014729">
    <property type="entry name" value="Rossmann-like_a/b/a_fold"/>
</dbReference>
<accession>H6SLP3</accession>
<dbReference type="HAMAP" id="MF_01603">
    <property type="entry name" value="HldE"/>
    <property type="match status" value="1"/>
</dbReference>
<evidence type="ECO:0000313" key="15">
    <source>
        <dbReference type="Proteomes" id="UP000033220"/>
    </source>
</evidence>
<feature type="region of interest" description="Ribokinase" evidence="11">
    <location>
        <begin position="1"/>
        <end position="312"/>
    </location>
</feature>
<evidence type="ECO:0000313" key="14">
    <source>
        <dbReference type="EMBL" id="CCG08908.1"/>
    </source>
</evidence>
<keyword evidence="4 11" id="KW-0548">Nucleotidyltransferase</keyword>
<dbReference type="PATRIC" id="fig|1150469.3.peg.2567"/>
<keyword evidence="5 11" id="KW-0547">Nucleotide-binding</keyword>
<dbReference type="UniPathway" id="UPA00356">
    <property type="reaction ID" value="UER00437"/>
</dbReference>
<dbReference type="GO" id="GO:0005524">
    <property type="term" value="F:ATP binding"/>
    <property type="evidence" value="ECO:0007669"/>
    <property type="project" value="UniProtKB-UniRule"/>
</dbReference>
<evidence type="ECO:0000256" key="7">
    <source>
        <dbReference type="ARBA" id="ARBA00022840"/>
    </source>
</evidence>
<dbReference type="GO" id="GO:0016773">
    <property type="term" value="F:phosphotransferase activity, alcohol group as acceptor"/>
    <property type="evidence" value="ECO:0007669"/>
    <property type="project" value="InterPro"/>
</dbReference>
<evidence type="ECO:0000259" key="12">
    <source>
        <dbReference type="Pfam" id="PF00294"/>
    </source>
</evidence>
<dbReference type="NCBIfam" id="TIGR00125">
    <property type="entry name" value="cyt_tran_rel"/>
    <property type="match status" value="1"/>
</dbReference>
<dbReference type="InterPro" id="IPR011914">
    <property type="entry name" value="RfaE_dom_II"/>
</dbReference>
<evidence type="ECO:0000256" key="3">
    <source>
        <dbReference type="ARBA" id="ARBA00022679"/>
    </source>
</evidence>